<dbReference type="EMBL" id="CDMZ01003435">
    <property type="protein sequence ID" value="CEM46364.1"/>
    <property type="molecule type" value="Genomic_DNA"/>
</dbReference>
<sequence>MGNAQFDGTVLGTGAFDSCLGKRSPAPSMEKTQQTDTRIPATFPTRQESSENHAKKASKSAAKIQEEAKIAEEVLRSELNMLKEALRDVKTSLEQEAS</sequence>
<gene>
    <name evidence="3" type="ORF">Cvel_30035</name>
</gene>
<dbReference type="AlphaFoldDB" id="A0A0G4HQ31"/>
<organism evidence="3">
    <name type="scientific">Chromera velia CCMP2878</name>
    <dbReference type="NCBI Taxonomy" id="1169474"/>
    <lineage>
        <taxon>Eukaryota</taxon>
        <taxon>Sar</taxon>
        <taxon>Alveolata</taxon>
        <taxon>Colpodellida</taxon>
        <taxon>Chromeraceae</taxon>
        <taxon>Chromera</taxon>
    </lineage>
</organism>
<reference evidence="3" key="1">
    <citation type="submission" date="2014-11" db="EMBL/GenBank/DDBJ databases">
        <authorList>
            <person name="Otto D Thomas"/>
            <person name="Naeem Raeece"/>
        </authorList>
    </citation>
    <scope>NUCLEOTIDE SEQUENCE</scope>
</reference>
<feature type="region of interest" description="Disordered" evidence="2">
    <location>
        <begin position="16"/>
        <end position="39"/>
    </location>
</feature>
<protein>
    <submittedName>
        <fullName evidence="3">Uncharacterized protein</fullName>
    </submittedName>
</protein>
<accession>A0A0G4HQ31</accession>
<feature type="coiled-coil region" evidence="1">
    <location>
        <begin position="54"/>
        <end position="96"/>
    </location>
</feature>
<evidence type="ECO:0000256" key="2">
    <source>
        <dbReference type="SAM" id="MobiDB-lite"/>
    </source>
</evidence>
<evidence type="ECO:0000313" key="3">
    <source>
        <dbReference type="EMBL" id="CEM46364.1"/>
    </source>
</evidence>
<evidence type="ECO:0000256" key="1">
    <source>
        <dbReference type="SAM" id="Coils"/>
    </source>
</evidence>
<proteinExistence type="predicted"/>
<dbReference type="VEuPathDB" id="CryptoDB:Cvel_30035"/>
<keyword evidence="1" id="KW-0175">Coiled coil</keyword>
<name>A0A0G4HQ31_9ALVE</name>